<evidence type="ECO:0000313" key="4">
    <source>
        <dbReference type="Proteomes" id="UP000077266"/>
    </source>
</evidence>
<feature type="signal peptide" evidence="2">
    <location>
        <begin position="1"/>
        <end position="28"/>
    </location>
</feature>
<accession>A0A165E444</accession>
<feature type="transmembrane region" description="Helical" evidence="1">
    <location>
        <begin position="214"/>
        <end position="234"/>
    </location>
</feature>
<dbReference type="OrthoDB" id="72269at2759"/>
<feature type="transmembrane region" description="Helical" evidence="1">
    <location>
        <begin position="302"/>
        <end position="324"/>
    </location>
</feature>
<proteinExistence type="predicted"/>
<feature type="transmembrane region" description="Helical" evidence="1">
    <location>
        <begin position="176"/>
        <end position="194"/>
    </location>
</feature>
<feature type="transmembrane region" description="Helical" evidence="1">
    <location>
        <begin position="118"/>
        <end position="140"/>
    </location>
</feature>
<keyword evidence="2" id="KW-0732">Signal</keyword>
<keyword evidence="1" id="KW-1133">Transmembrane helix</keyword>
<evidence type="ECO:0000313" key="3">
    <source>
        <dbReference type="EMBL" id="KZV86034.1"/>
    </source>
</evidence>
<keyword evidence="1" id="KW-0472">Membrane</keyword>
<sequence>MPLRPALAPVFLALTAFAWLQLHGPAAAKGVENLEPACAALENPYRVAYVSWGGETVNGLLCVLNTFFGILLAQPNGKDLIAYFLATLGPIFVLVPLLEETRPGRSVLLALPNLFGTAAQLRGAGVAIPGFFLLFTLGGVDTPLGSQESVERALVGTFVGFGIPSLRIISNQSPSALAMFQIFPLCAIGVASIWGTLRRLARPSTDPSGSHRGAYMLAQAGFTLIAAISGYSHYKYFVPRLMDGGAAALVELFIPQYGLFGEARTAPDLSEAVLDFIKWDFVCTAAAIVLGSIFTISHGLDFAAFIVASVIAGPGAGCALLFALRESRIEEHRLAIEKAKEG</sequence>
<reference evidence="3 4" key="1">
    <citation type="journal article" date="2016" name="Mol. Biol. Evol.">
        <title>Comparative Genomics of Early-Diverging Mushroom-Forming Fungi Provides Insights into the Origins of Lignocellulose Decay Capabilities.</title>
        <authorList>
            <person name="Nagy L.G."/>
            <person name="Riley R."/>
            <person name="Tritt A."/>
            <person name="Adam C."/>
            <person name="Daum C."/>
            <person name="Floudas D."/>
            <person name="Sun H."/>
            <person name="Yadav J.S."/>
            <person name="Pangilinan J."/>
            <person name="Larsson K.H."/>
            <person name="Matsuura K."/>
            <person name="Barry K."/>
            <person name="Labutti K."/>
            <person name="Kuo R."/>
            <person name="Ohm R.A."/>
            <person name="Bhattacharya S.S."/>
            <person name="Shirouzu T."/>
            <person name="Yoshinaga Y."/>
            <person name="Martin F.M."/>
            <person name="Grigoriev I.V."/>
            <person name="Hibbett D.S."/>
        </authorList>
    </citation>
    <scope>NUCLEOTIDE SEQUENCE [LARGE SCALE GENOMIC DNA]</scope>
    <source>
        <strain evidence="3 4">HHB12029</strain>
    </source>
</reference>
<feature type="chain" id="PRO_5007857003" description="MFS general substrate transporter" evidence="2">
    <location>
        <begin position="29"/>
        <end position="342"/>
    </location>
</feature>
<keyword evidence="4" id="KW-1185">Reference proteome</keyword>
<feature type="transmembrane region" description="Helical" evidence="1">
    <location>
        <begin position="80"/>
        <end position="98"/>
    </location>
</feature>
<evidence type="ECO:0008006" key="5">
    <source>
        <dbReference type="Google" id="ProtNLM"/>
    </source>
</evidence>
<evidence type="ECO:0000256" key="1">
    <source>
        <dbReference type="SAM" id="Phobius"/>
    </source>
</evidence>
<gene>
    <name evidence="3" type="ORF">EXIGLDRAFT_753006</name>
</gene>
<organism evidence="3 4">
    <name type="scientific">Exidia glandulosa HHB12029</name>
    <dbReference type="NCBI Taxonomy" id="1314781"/>
    <lineage>
        <taxon>Eukaryota</taxon>
        <taxon>Fungi</taxon>
        <taxon>Dikarya</taxon>
        <taxon>Basidiomycota</taxon>
        <taxon>Agaricomycotina</taxon>
        <taxon>Agaricomycetes</taxon>
        <taxon>Auriculariales</taxon>
        <taxon>Exidiaceae</taxon>
        <taxon>Exidia</taxon>
    </lineage>
</organism>
<dbReference type="STRING" id="1314781.A0A165E444"/>
<protein>
    <recommendedName>
        <fullName evidence="5">MFS general substrate transporter</fullName>
    </recommendedName>
</protein>
<dbReference type="Proteomes" id="UP000077266">
    <property type="component" value="Unassembled WGS sequence"/>
</dbReference>
<keyword evidence="1" id="KW-0812">Transmembrane</keyword>
<dbReference type="AlphaFoldDB" id="A0A165E444"/>
<dbReference type="InParanoid" id="A0A165E444"/>
<dbReference type="EMBL" id="KV426168">
    <property type="protein sequence ID" value="KZV86034.1"/>
    <property type="molecule type" value="Genomic_DNA"/>
</dbReference>
<feature type="transmembrane region" description="Helical" evidence="1">
    <location>
        <begin position="152"/>
        <end position="170"/>
    </location>
</feature>
<feature type="transmembrane region" description="Helical" evidence="1">
    <location>
        <begin position="52"/>
        <end position="73"/>
    </location>
</feature>
<evidence type="ECO:0000256" key="2">
    <source>
        <dbReference type="SAM" id="SignalP"/>
    </source>
</evidence>
<name>A0A165E444_EXIGL</name>